<keyword evidence="3" id="KW-1185">Reference proteome</keyword>
<reference evidence="2" key="1">
    <citation type="journal article" date="2021" name="New Phytol.">
        <title>Evolutionary innovations through gain and loss of genes in the ectomycorrhizal Boletales.</title>
        <authorList>
            <person name="Wu G."/>
            <person name="Miyauchi S."/>
            <person name="Morin E."/>
            <person name="Kuo A."/>
            <person name="Drula E."/>
            <person name="Varga T."/>
            <person name="Kohler A."/>
            <person name="Feng B."/>
            <person name="Cao Y."/>
            <person name="Lipzen A."/>
            <person name="Daum C."/>
            <person name="Hundley H."/>
            <person name="Pangilinan J."/>
            <person name="Johnson J."/>
            <person name="Barry K."/>
            <person name="LaButti K."/>
            <person name="Ng V."/>
            <person name="Ahrendt S."/>
            <person name="Min B."/>
            <person name="Choi I.G."/>
            <person name="Park H."/>
            <person name="Plett J.M."/>
            <person name="Magnuson J."/>
            <person name="Spatafora J.W."/>
            <person name="Nagy L.G."/>
            <person name="Henrissat B."/>
            <person name="Grigoriev I.V."/>
            <person name="Yang Z.L."/>
            <person name="Xu J."/>
            <person name="Martin F.M."/>
        </authorList>
    </citation>
    <scope>NUCLEOTIDE SEQUENCE</scope>
    <source>
        <strain evidence="2">KKN 215</strain>
    </source>
</reference>
<dbReference type="EMBL" id="JAEVFJ010000033">
    <property type="protein sequence ID" value="KAH8092243.1"/>
    <property type="molecule type" value="Genomic_DNA"/>
</dbReference>
<protein>
    <recommendedName>
        <fullName evidence="1">F-box domain-containing protein</fullName>
    </recommendedName>
</protein>
<proteinExistence type="predicted"/>
<dbReference type="AlphaFoldDB" id="A0A8K0UIN1"/>
<comment type="caution">
    <text evidence="2">The sequence shown here is derived from an EMBL/GenBank/DDBJ whole genome shotgun (WGS) entry which is preliminary data.</text>
</comment>
<sequence length="554" mass="61437">MELSALQDGHISSTQTGEDSETIFDLDRQISSYIFALADLRARRNRLAAISRLPPELLASIFVWVKSVQSYGDPRRGSPYGWAVVTIICRHWTAVAESTPELWKTIYVTENTPLKIGQMRLDRSGQLPLEVHVYSSDYSPLPVASIRIVLRGLHRTTWLSLGTSAHSTLDAYHVGPLSAPYLRELQLESSNPSSIPHLSFFSWCATPILRKLRMDMCTIQPSFWKAGALPRSLAILILSIQVNDSQTLPGIARTIGDLVLLENLDLELRTGTHFHGPGPNVSVVNTLPHLRILALSMRASAFSVFLDSFNIPLFTTIKLFVVDKGGPDAVLAPLTTSVSSILRGTISAGFANTSSVPDGAIISNYSLKFFMHGAPLNPRLSIRVLASETIRSLVTFCTGLVLSNVTDLIISTYRRDHPWSQIFAQFHSVETVDIGSLPNRPEMDCVEVERVIRTLQMHVTTPGGTTADLVLPRLKRITLTRLHFMSLYEMAEAGVEPRLAIADTLGKVLRVREEKGQRVEEVVFRDCVYFTEVGMDSLPDTTVVKWYESVGVTQ</sequence>
<dbReference type="Proteomes" id="UP000813824">
    <property type="component" value="Unassembled WGS sequence"/>
</dbReference>
<organism evidence="2 3">
    <name type="scientific">Cristinia sonorae</name>
    <dbReference type="NCBI Taxonomy" id="1940300"/>
    <lineage>
        <taxon>Eukaryota</taxon>
        <taxon>Fungi</taxon>
        <taxon>Dikarya</taxon>
        <taxon>Basidiomycota</taxon>
        <taxon>Agaricomycotina</taxon>
        <taxon>Agaricomycetes</taxon>
        <taxon>Agaricomycetidae</taxon>
        <taxon>Agaricales</taxon>
        <taxon>Pleurotineae</taxon>
        <taxon>Stephanosporaceae</taxon>
        <taxon>Cristinia</taxon>
    </lineage>
</organism>
<dbReference type="Gene3D" id="1.20.1280.50">
    <property type="match status" value="1"/>
</dbReference>
<dbReference type="Pfam" id="PF12937">
    <property type="entry name" value="F-box-like"/>
    <property type="match status" value="1"/>
</dbReference>
<feature type="domain" description="F-box" evidence="1">
    <location>
        <begin position="50"/>
        <end position="108"/>
    </location>
</feature>
<dbReference type="OrthoDB" id="2269034at2759"/>
<name>A0A8K0UIN1_9AGAR</name>
<dbReference type="InterPro" id="IPR001810">
    <property type="entry name" value="F-box_dom"/>
</dbReference>
<evidence type="ECO:0000313" key="2">
    <source>
        <dbReference type="EMBL" id="KAH8092243.1"/>
    </source>
</evidence>
<accession>A0A8K0UIN1</accession>
<evidence type="ECO:0000259" key="1">
    <source>
        <dbReference type="Pfam" id="PF12937"/>
    </source>
</evidence>
<evidence type="ECO:0000313" key="3">
    <source>
        <dbReference type="Proteomes" id="UP000813824"/>
    </source>
</evidence>
<gene>
    <name evidence="2" type="ORF">BXZ70DRAFT_951901</name>
</gene>